<evidence type="ECO:0000313" key="1">
    <source>
        <dbReference type="EMBL" id="XAI69463.1"/>
    </source>
</evidence>
<gene>
    <name evidence="1" type="ORF">Pyxpy01_00165</name>
</gene>
<dbReference type="EMBL" id="PP179310">
    <property type="protein sequence ID" value="XAI69463.1"/>
    <property type="molecule type" value="Genomic_DNA"/>
</dbReference>
<protein>
    <submittedName>
        <fullName evidence="1">Uncharacterized protein</fullName>
    </submittedName>
</protein>
<reference evidence="1" key="1">
    <citation type="journal article" date="2024" name="J. Gen. Virol.">
        <title>Novel phages of Pseudomonas syringae unveil numerous potential auxiliary metabolic genes.</title>
        <authorList>
            <person name="Feltin C."/>
            <person name="Garneau J.R."/>
            <person name="Morris C.E."/>
            <person name="Berard A."/>
            <person name="Torres-Barcelo C."/>
        </authorList>
    </citation>
    <scope>NUCLEOTIDE SEQUENCE</scope>
</reference>
<name>A0AAU6VZ25_9VIRU</name>
<accession>A0AAU6VZ25</accession>
<proteinExistence type="predicted"/>
<organism evidence="1">
    <name type="scientific">Pseudomonas phage Pyxpy01</name>
    <dbReference type="NCBI Taxonomy" id="3138546"/>
    <lineage>
        <taxon>Viruses</taxon>
    </lineage>
</organism>
<sequence>MAKMVVDTDMAELPMVGPNTLMIHKEPPALIVMCTGIVIGDEFPGVDLGTGAFGEQWIVTEFNVFQGKITLEQ</sequence>